<evidence type="ECO:0000256" key="5">
    <source>
        <dbReference type="ARBA" id="ARBA00061376"/>
    </source>
</evidence>
<name>A0A484FMK9_COLOR</name>
<feature type="transmembrane region" description="Helical" evidence="7">
    <location>
        <begin position="947"/>
        <end position="965"/>
    </location>
</feature>
<evidence type="ECO:0000256" key="3">
    <source>
        <dbReference type="ARBA" id="ARBA00022898"/>
    </source>
</evidence>
<dbReference type="InterPro" id="IPR015424">
    <property type="entry name" value="PyrdxlP-dep_Trfase"/>
</dbReference>
<feature type="compositionally biased region" description="Basic and acidic residues" evidence="6">
    <location>
        <begin position="593"/>
        <end position="606"/>
    </location>
</feature>
<protein>
    <submittedName>
        <fullName evidence="9">Cystathionine gamma-synthase</fullName>
    </submittedName>
</protein>
<feature type="transmembrane region" description="Helical" evidence="7">
    <location>
        <begin position="776"/>
        <end position="796"/>
    </location>
</feature>
<dbReference type="AlphaFoldDB" id="A0A484FMK9"/>
<dbReference type="Proteomes" id="UP000014480">
    <property type="component" value="Unassembled WGS sequence"/>
</dbReference>
<feature type="domain" description="Major facilitator superfamily (MFS) profile" evidence="8">
    <location>
        <begin position="615"/>
        <end position="1002"/>
    </location>
</feature>
<dbReference type="InterPro" id="IPR000277">
    <property type="entry name" value="Cys/Met-Metab_PyrdxlP-dep_enz"/>
</dbReference>
<evidence type="ECO:0000256" key="6">
    <source>
        <dbReference type="SAM" id="MobiDB-lite"/>
    </source>
</evidence>
<feature type="transmembrane region" description="Helical" evidence="7">
    <location>
        <begin position="977"/>
        <end position="1001"/>
    </location>
</feature>
<evidence type="ECO:0000256" key="2">
    <source>
        <dbReference type="ARBA" id="ARBA00004141"/>
    </source>
</evidence>
<sequence length="1010" mass="110850">MLQLPLGESIPPRTAHAVSVSLPTWDDNVGWATGQKSTVGKMTTGYPRFFIHKSVGDLARVIASHATYMPNPQALLFPDKWVAEWCVEFLTDKVQPRTALDSLATVDLVLDFSRDAITGSALSPLSPAITAVIFSVDVLPFARQFWQHTGTGISSRKAEFCRRLFERKILIIDPGPIGRYGGDPSPPFVNPMPFAKDICDLEWFPRAQEVKLAMRRRIARIINRGAAETGMAHRSEQRYIVTERDVYLFPTGMNAIFTVHNFLLHARGSLRSISFGFPYVDTLKILEKFGPGCVFYGRASDDDLDHLESRLRAGERFLALFCEFPGNPLLACPNLKRIRRLADQYDFAVVVDDTIGTSANVSVLPYVDVIATSLTKFFSGKCNVTGGSAVFNPRSRYFSRLKGVAMILYEDRYWFEDAFIMEANSHDFVSRISRINFNAEALAELLRRHPLVKRVFYPKCNPDKANYEDCRLPSGGYGGLMSVVFHREADAVMFYDKLETAKGPSLGTNFTLTSPYVVLAHMKELDWAQGLGVDPYLVRISVGLEDTDLLLATFAKALETAGNVTRTSLRFASHPEKQQPQPDGPAADLESGTEGHDAPPRAARDHVYPEGGSQAWLAVAGSFMVYFASFGVVNTFGFFQTFYQHEYLGNYSPSTISFIGTLQITLLYLTGSVAGALFDLYGAKWLYLVAAIGGSGSMLATSFTQPNAIWQQFLAQSLLFGLTVAFGVQPALTVAGQYFHRKRALAMGVVASGSSLGGVCLPIMFSRLVPAIGFPWALRVGALILLFCYAIAMALTSSSRPRRKMTSLRELLDYRGFLDARYALLSVGAVIAIFGIYVPFYHIEPYCIILDPDSKLQAYLLPLINASSLFGRIIGGHAADRIGRLNFLYPMILACGLLCLVVWLPAKTPAVLVGFACTYGFASGVFISVMPAATAQIIPTEKLGARLGAFGTVTAVAILTGTPVAGSMIRDNTREGYFPLIIFAGSCLLGGGAITLVARVLHDRNLKSKW</sequence>
<dbReference type="InterPro" id="IPR011701">
    <property type="entry name" value="MFS"/>
</dbReference>
<evidence type="ECO:0000256" key="4">
    <source>
        <dbReference type="ARBA" id="ARBA00034478"/>
    </source>
</evidence>
<dbReference type="Pfam" id="PF07690">
    <property type="entry name" value="MFS_1"/>
    <property type="match status" value="1"/>
</dbReference>
<feature type="transmembrane region" description="Helical" evidence="7">
    <location>
        <begin position="709"/>
        <end position="732"/>
    </location>
</feature>
<evidence type="ECO:0000256" key="7">
    <source>
        <dbReference type="SAM" id="Phobius"/>
    </source>
</evidence>
<feature type="transmembrane region" description="Helical" evidence="7">
    <location>
        <begin position="817"/>
        <end position="838"/>
    </location>
</feature>
<dbReference type="OrthoDB" id="6509908at2759"/>
<dbReference type="SUPFAM" id="SSF103473">
    <property type="entry name" value="MFS general substrate transporter"/>
    <property type="match status" value="1"/>
</dbReference>
<dbReference type="Pfam" id="PF01053">
    <property type="entry name" value="Cys_Met_Meta_PP"/>
    <property type="match status" value="1"/>
</dbReference>
<dbReference type="PANTHER" id="PTHR42699:SF1">
    <property type="entry name" value="CYSTATHIONINE GAMMA-SYNTHASE-RELATED"/>
    <property type="match status" value="1"/>
</dbReference>
<feature type="transmembrane region" description="Helical" evidence="7">
    <location>
        <begin position="656"/>
        <end position="678"/>
    </location>
</feature>
<feature type="transmembrane region" description="Helical" evidence="7">
    <location>
        <begin position="615"/>
        <end position="636"/>
    </location>
</feature>
<comment type="pathway">
    <text evidence="4">Amino-acid biosynthesis; L-methionine biosynthesis via de novo pathway.</text>
</comment>
<reference evidence="10" key="2">
    <citation type="journal article" date="2019" name="Mol. Plant Microbe Interact.">
        <title>Genome sequence resources for four phytopathogenic fungi from the Colletotrichum orbiculare species complex.</title>
        <authorList>
            <person name="Gan P."/>
            <person name="Tsushima A."/>
            <person name="Narusaka M."/>
            <person name="Narusaka Y."/>
            <person name="Takano Y."/>
            <person name="Kubo Y."/>
            <person name="Shirasu K."/>
        </authorList>
    </citation>
    <scope>GENOME REANNOTATION</scope>
    <source>
        <strain evidence="10">104-T / ATCC 96160 / CBS 514.97 / LARS 414 / MAFF 240422</strain>
    </source>
</reference>
<proteinExistence type="inferred from homology"/>
<keyword evidence="10" id="KW-1185">Reference proteome</keyword>
<feature type="region of interest" description="Disordered" evidence="6">
    <location>
        <begin position="572"/>
        <end position="606"/>
    </location>
</feature>
<dbReference type="SUPFAM" id="SSF53383">
    <property type="entry name" value="PLP-dependent transferases"/>
    <property type="match status" value="1"/>
</dbReference>
<feature type="transmembrane region" description="Helical" evidence="7">
    <location>
        <begin position="912"/>
        <end position="935"/>
    </location>
</feature>
<dbReference type="PANTHER" id="PTHR42699">
    <property type="match status" value="1"/>
</dbReference>
<gene>
    <name evidence="9" type="primary">met-7-1</name>
    <name evidence="9" type="ORF">Cob_v008326</name>
</gene>
<dbReference type="GO" id="GO:0019346">
    <property type="term" value="P:transsulfuration"/>
    <property type="evidence" value="ECO:0007669"/>
    <property type="project" value="InterPro"/>
</dbReference>
<dbReference type="InterPro" id="IPR020846">
    <property type="entry name" value="MFS_dom"/>
</dbReference>
<feature type="transmembrane region" description="Helical" evidence="7">
    <location>
        <begin position="887"/>
        <end position="906"/>
    </location>
</feature>
<dbReference type="STRING" id="1213857.A0A484FMK9"/>
<keyword evidence="3" id="KW-0663">Pyridoxal phosphate</keyword>
<dbReference type="Gene3D" id="3.90.1150.10">
    <property type="entry name" value="Aspartate Aminotransferase, domain 1"/>
    <property type="match status" value="1"/>
</dbReference>
<dbReference type="InterPro" id="IPR015422">
    <property type="entry name" value="PyrdxlP-dep_Trfase_small"/>
</dbReference>
<dbReference type="CDD" id="cd17352">
    <property type="entry name" value="MFS_MCT_SLC16"/>
    <property type="match status" value="1"/>
</dbReference>
<feature type="transmembrane region" description="Helical" evidence="7">
    <location>
        <begin position="858"/>
        <end position="875"/>
    </location>
</feature>
<dbReference type="GO" id="GO:0030170">
    <property type="term" value="F:pyridoxal phosphate binding"/>
    <property type="evidence" value="ECO:0007669"/>
    <property type="project" value="InterPro"/>
</dbReference>
<evidence type="ECO:0000259" key="8">
    <source>
        <dbReference type="PROSITE" id="PS50850"/>
    </source>
</evidence>
<keyword evidence="7" id="KW-0812">Transmembrane</keyword>
<dbReference type="InterPro" id="IPR051750">
    <property type="entry name" value="Trans-sulfuration_enzymes"/>
</dbReference>
<dbReference type="EMBL" id="AMCV02000022">
    <property type="protein sequence ID" value="TDZ18875.1"/>
    <property type="molecule type" value="Genomic_DNA"/>
</dbReference>
<dbReference type="FunFam" id="3.90.1150.10:FF:000063">
    <property type="entry name" value="Probable cystathionine gamma-synthase"/>
    <property type="match status" value="1"/>
</dbReference>
<dbReference type="GO" id="GO:0003962">
    <property type="term" value="F:cystathionine gamma-synthase activity"/>
    <property type="evidence" value="ECO:0007669"/>
    <property type="project" value="TreeGrafter"/>
</dbReference>
<comment type="caution">
    <text evidence="9">The sequence shown here is derived from an EMBL/GenBank/DDBJ whole genome shotgun (WGS) entry which is preliminary data.</text>
</comment>
<dbReference type="InterPro" id="IPR036259">
    <property type="entry name" value="MFS_trans_sf"/>
</dbReference>
<feature type="transmembrane region" description="Helical" evidence="7">
    <location>
        <begin position="744"/>
        <end position="764"/>
    </location>
</feature>
<comment type="similarity">
    <text evidence="5">Belongs to the trans-sulfuration enzymes family. MET7 subfamily.</text>
</comment>
<dbReference type="GO" id="GO:0022857">
    <property type="term" value="F:transmembrane transporter activity"/>
    <property type="evidence" value="ECO:0007669"/>
    <property type="project" value="InterPro"/>
</dbReference>
<dbReference type="InterPro" id="IPR015421">
    <property type="entry name" value="PyrdxlP-dep_Trfase_major"/>
</dbReference>
<evidence type="ECO:0000256" key="1">
    <source>
        <dbReference type="ARBA" id="ARBA00001933"/>
    </source>
</evidence>
<reference evidence="10" key="1">
    <citation type="journal article" date="2013" name="New Phytol.">
        <title>Comparative genomic and transcriptomic analyses reveal the hemibiotrophic stage shift of Colletotrichum fungi.</title>
        <authorList>
            <person name="Gan P."/>
            <person name="Ikeda K."/>
            <person name="Irieda H."/>
            <person name="Narusaka M."/>
            <person name="O'Connell R.J."/>
            <person name="Narusaka Y."/>
            <person name="Takano Y."/>
            <person name="Kubo Y."/>
            <person name="Shirasu K."/>
        </authorList>
    </citation>
    <scope>NUCLEOTIDE SEQUENCE [LARGE SCALE GENOMIC DNA]</scope>
    <source>
        <strain evidence="10">104-T / ATCC 96160 / CBS 514.97 / LARS 414 / MAFF 240422</strain>
    </source>
</reference>
<dbReference type="Gene3D" id="1.20.1250.20">
    <property type="entry name" value="MFS general substrate transporter like domains"/>
    <property type="match status" value="2"/>
</dbReference>
<comment type="cofactor">
    <cofactor evidence="1">
        <name>pyridoxal 5'-phosphate</name>
        <dbReference type="ChEBI" id="CHEBI:597326"/>
    </cofactor>
</comment>
<organism evidence="9 10">
    <name type="scientific">Colletotrichum orbiculare (strain 104-T / ATCC 96160 / CBS 514.97 / LARS 414 / MAFF 240422)</name>
    <name type="common">Cucumber anthracnose fungus</name>
    <name type="synonym">Colletotrichum lagenarium</name>
    <dbReference type="NCBI Taxonomy" id="1213857"/>
    <lineage>
        <taxon>Eukaryota</taxon>
        <taxon>Fungi</taxon>
        <taxon>Dikarya</taxon>
        <taxon>Ascomycota</taxon>
        <taxon>Pezizomycotina</taxon>
        <taxon>Sordariomycetes</taxon>
        <taxon>Hypocreomycetidae</taxon>
        <taxon>Glomerellales</taxon>
        <taxon>Glomerellaceae</taxon>
        <taxon>Colletotrichum</taxon>
        <taxon>Colletotrichum orbiculare species complex</taxon>
    </lineage>
</organism>
<dbReference type="GO" id="GO:0016020">
    <property type="term" value="C:membrane"/>
    <property type="evidence" value="ECO:0007669"/>
    <property type="project" value="UniProtKB-SubCell"/>
</dbReference>
<comment type="subcellular location">
    <subcellularLocation>
        <location evidence="2">Membrane</location>
        <topology evidence="2">Multi-pass membrane protein</topology>
    </subcellularLocation>
</comment>
<accession>A0A484FMK9</accession>
<evidence type="ECO:0000313" key="9">
    <source>
        <dbReference type="EMBL" id="TDZ18875.1"/>
    </source>
</evidence>
<dbReference type="Gene3D" id="3.40.640.10">
    <property type="entry name" value="Type I PLP-dependent aspartate aminotransferase-like (Major domain)"/>
    <property type="match status" value="1"/>
</dbReference>
<keyword evidence="7" id="KW-1133">Transmembrane helix</keyword>
<keyword evidence="7" id="KW-0472">Membrane</keyword>
<dbReference type="PROSITE" id="PS50850">
    <property type="entry name" value="MFS"/>
    <property type="match status" value="1"/>
</dbReference>
<evidence type="ECO:0000313" key="10">
    <source>
        <dbReference type="Proteomes" id="UP000014480"/>
    </source>
</evidence>